<proteinExistence type="predicted"/>
<protein>
    <submittedName>
        <fullName evidence="4">Sulfatase</fullName>
    </submittedName>
</protein>
<dbReference type="Proteomes" id="UP000494261">
    <property type="component" value="Unassembled WGS sequence"/>
</dbReference>
<evidence type="ECO:0000313" key="5">
    <source>
        <dbReference type="Proteomes" id="UP000494261"/>
    </source>
</evidence>
<dbReference type="SUPFAM" id="SSF53649">
    <property type="entry name" value="Alkaline phosphatase-like"/>
    <property type="match status" value="1"/>
</dbReference>
<dbReference type="AlphaFoldDB" id="A0A6P2S334"/>
<feature type="domain" description="Sulfatase N-terminal" evidence="3">
    <location>
        <begin position="5"/>
        <end position="342"/>
    </location>
</feature>
<evidence type="ECO:0000256" key="1">
    <source>
        <dbReference type="ARBA" id="ARBA00022723"/>
    </source>
</evidence>
<evidence type="ECO:0000313" key="4">
    <source>
        <dbReference type="EMBL" id="VWC40570.1"/>
    </source>
</evidence>
<keyword evidence="1" id="KW-0479">Metal-binding</keyword>
<dbReference type="GO" id="GO:0004423">
    <property type="term" value="F:iduronate-2-sulfatase activity"/>
    <property type="evidence" value="ECO:0007669"/>
    <property type="project" value="TreeGrafter"/>
</dbReference>
<dbReference type="CDD" id="cd16150">
    <property type="entry name" value="sulfatase_like"/>
    <property type="match status" value="1"/>
</dbReference>
<keyword evidence="2" id="KW-0378">Hydrolase</keyword>
<accession>A0A6P2S334</accession>
<organism evidence="4 5">
    <name type="scientific">Burkholderia aenigmatica</name>
    <dbReference type="NCBI Taxonomy" id="2015348"/>
    <lineage>
        <taxon>Bacteria</taxon>
        <taxon>Pseudomonadati</taxon>
        <taxon>Pseudomonadota</taxon>
        <taxon>Betaproteobacteria</taxon>
        <taxon>Burkholderiales</taxon>
        <taxon>Burkholderiaceae</taxon>
        <taxon>Burkholderia</taxon>
        <taxon>Burkholderia cepacia complex</taxon>
    </lineage>
</organism>
<dbReference type="InterPro" id="IPR017850">
    <property type="entry name" value="Alkaline_phosphatase_core_sf"/>
</dbReference>
<evidence type="ECO:0000259" key="3">
    <source>
        <dbReference type="Pfam" id="PF00884"/>
    </source>
</evidence>
<gene>
    <name evidence="4" type="ORF">BLA13014_06853</name>
</gene>
<dbReference type="Gene3D" id="3.40.720.10">
    <property type="entry name" value="Alkaline Phosphatase, subunit A"/>
    <property type="match status" value="1"/>
</dbReference>
<dbReference type="GO" id="GO:0005737">
    <property type="term" value="C:cytoplasm"/>
    <property type="evidence" value="ECO:0007669"/>
    <property type="project" value="TreeGrafter"/>
</dbReference>
<dbReference type="InterPro" id="IPR000917">
    <property type="entry name" value="Sulfatase_N"/>
</dbReference>
<dbReference type="PANTHER" id="PTHR45953">
    <property type="entry name" value="IDURONATE 2-SULFATASE"/>
    <property type="match status" value="1"/>
</dbReference>
<reference evidence="4 5" key="1">
    <citation type="submission" date="2019-09" db="EMBL/GenBank/DDBJ databases">
        <authorList>
            <person name="Depoorter E."/>
        </authorList>
    </citation>
    <scope>NUCLEOTIDE SEQUENCE [LARGE SCALE GENOMIC DNA]</scope>
    <source>
        <strain evidence="4">LMG 13014</strain>
    </source>
</reference>
<dbReference type="EMBL" id="CABVQC010000070">
    <property type="protein sequence ID" value="VWC40570.1"/>
    <property type="molecule type" value="Genomic_DNA"/>
</dbReference>
<dbReference type="RefSeq" id="WP_175025793.1">
    <property type="nucleotide sequence ID" value="NZ_CABVQC010000070.1"/>
</dbReference>
<dbReference type="PANTHER" id="PTHR45953:SF1">
    <property type="entry name" value="IDURONATE 2-SULFATASE"/>
    <property type="match status" value="1"/>
</dbReference>
<name>A0A6P2S334_9BURK</name>
<sequence length="489" mass="54040">MQPRPNFIIFVADQLRADCVHAIEPDTIVQTPNLDRLAADGVAFVNAFGQHSVCSPSRVSFLSGWYPHVAGHRTLEYLLGPDEPSFLRVFKDNGYHVAMAGGRGDSFAAGATELSMHEHGFLPEETRSSAAEFLRSKAAGDPSDPMTRAFYRGERTADAAAVEYDEVVVRTAERWLENPPQGPWVLYVPLFAPHPPFEVEAPWFSMVDRDAVPPPLAAHGAQPAFVDALARAHGWDRLTGRQWRELRAVYYGMVSRLDHHVGRVMDAAQRVAEPGSLVTTFFSDHGEYLGDFGLAEKWPSGVNECLLRIPLIVSGAGGVRGERSDAMVEMIDVFPTLLQLAGLQAPHAHFGKSFARCLTESGAAHREYAFSEGGFRVDEAEYFERAAFPYDVKAALQKAQPESVGKAAVVRTHDWTYVWRLYESPELYRRGDDPHEMNNLAGAPEHAAIEAALAARLLRWMVETADVLPSAKGVRFPVVNLPRPGDVRE</sequence>
<evidence type="ECO:0000256" key="2">
    <source>
        <dbReference type="ARBA" id="ARBA00022801"/>
    </source>
</evidence>
<dbReference type="Pfam" id="PF00884">
    <property type="entry name" value="Sulfatase"/>
    <property type="match status" value="1"/>
</dbReference>
<dbReference type="GO" id="GO:0046872">
    <property type="term" value="F:metal ion binding"/>
    <property type="evidence" value="ECO:0007669"/>
    <property type="project" value="UniProtKB-KW"/>
</dbReference>